<feature type="compositionally biased region" description="Polar residues" evidence="1">
    <location>
        <begin position="447"/>
        <end position="459"/>
    </location>
</feature>
<evidence type="ECO:0000313" key="2">
    <source>
        <dbReference type="EMBL" id="EIW51859.1"/>
    </source>
</evidence>
<accession>R7SA68</accession>
<dbReference type="GeneID" id="19418860"/>
<dbReference type="Gene3D" id="1.20.1280.50">
    <property type="match status" value="1"/>
</dbReference>
<protein>
    <submittedName>
        <fullName evidence="2">Uncharacterized protein</fullName>
    </submittedName>
</protein>
<proteinExistence type="predicted"/>
<evidence type="ECO:0000313" key="3">
    <source>
        <dbReference type="Proteomes" id="UP000054317"/>
    </source>
</evidence>
<evidence type="ECO:0000256" key="1">
    <source>
        <dbReference type="SAM" id="MobiDB-lite"/>
    </source>
</evidence>
<dbReference type="RefSeq" id="XP_008045390.1">
    <property type="nucleotide sequence ID" value="XM_008047199.1"/>
</dbReference>
<sequence length="466" mass="51206">MVTSQDSEPCILAARLLDRLARGVDTLGLGALQDLDHIVANSLSVVRSTINNHRPVHQLPVEVLGIIFRHALPSNEGGFRQSGAKEPDMHEERRERVALTQVCRRWRDTASQMAAFWTLIDASSVQWATTCFERSGTMPLHVFLRYPLDSTTETPLASEGARIRDLFIEFPKDRRSIIPTELPTFLPEVPNMESLSIVTRSRAFEEGRPMVDLSQCPPLFPQPPPRLRTLILKNQCWFPAVPYEQLTHLHIAQCTPVDLRTLVGLLARCTALEALVLADVYLASARAVPDDCTAPLPHLRLLALGIHQSRLSMRRMLKCLVLPATGLTVRISGNEAARALCDLQPFPSLPFTADFDALTLDRTSDGLVLQAACVRTGTGLLLEFGHGYTSLLVSLAKNVLPALIPFANITRLAVRADKCDVALHLLPEMPSVAASTRARGSAPHWPSSRTASRACPSSRSGRRGAS</sequence>
<dbReference type="OrthoDB" id="2746049at2759"/>
<dbReference type="EMBL" id="JH711798">
    <property type="protein sequence ID" value="EIW51859.1"/>
    <property type="molecule type" value="Genomic_DNA"/>
</dbReference>
<organism evidence="2 3">
    <name type="scientific">Trametes versicolor (strain FP-101664)</name>
    <name type="common">White-rot fungus</name>
    <name type="synonym">Coriolus versicolor</name>
    <dbReference type="NCBI Taxonomy" id="717944"/>
    <lineage>
        <taxon>Eukaryota</taxon>
        <taxon>Fungi</taxon>
        <taxon>Dikarya</taxon>
        <taxon>Basidiomycota</taxon>
        <taxon>Agaricomycotina</taxon>
        <taxon>Agaricomycetes</taxon>
        <taxon>Polyporales</taxon>
        <taxon>Polyporaceae</taxon>
        <taxon>Trametes</taxon>
    </lineage>
</organism>
<dbReference type="KEGG" id="tvs:TRAVEDRAFT_67623"/>
<dbReference type="AlphaFoldDB" id="R7SA68"/>
<dbReference type="OMA" id="KNQCWFP"/>
<name>R7SA68_TRAVS</name>
<reference evidence="3" key="1">
    <citation type="journal article" date="2012" name="Science">
        <title>The Paleozoic origin of enzymatic lignin decomposition reconstructed from 31 fungal genomes.</title>
        <authorList>
            <person name="Floudas D."/>
            <person name="Binder M."/>
            <person name="Riley R."/>
            <person name="Barry K."/>
            <person name="Blanchette R.A."/>
            <person name="Henrissat B."/>
            <person name="Martinez A.T."/>
            <person name="Otillar R."/>
            <person name="Spatafora J.W."/>
            <person name="Yadav J.S."/>
            <person name="Aerts A."/>
            <person name="Benoit I."/>
            <person name="Boyd A."/>
            <person name="Carlson A."/>
            <person name="Copeland A."/>
            <person name="Coutinho P.M."/>
            <person name="de Vries R.P."/>
            <person name="Ferreira P."/>
            <person name="Findley K."/>
            <person name="Foster B."/>
            <person name="Gaskell J."/>
            <person name="Glotzer D."/>
            <person name="Gorecki P."/>
            <person name="Heitman J."/>
            <person name="Hesse C."/>
            <person name="Hori C."/>
            <person name="Igarashi K."/>
            <person name="Jurgens J.A."/>
            <person name="Kallen N."/>
            <person name="Kersten P."/>
            <person name="Kohler A."/>
            <person name="Kuees U."/>
            <person name="Kumar T.K.A."/>
            <person name="Kuo A."/>
            <person name="LaButti K."/>
            <person name="Larrondo L.F."/>
            <person name="Lindquist E."/>
            <person name="Ling A."/>
            <person name="Lombard V."/>
            <person name="Lucas S."/>
            <person name="Lundell T."/>
            <person name="Martin R."/>
            <person name="McLaughlin D.J."/>
            <person name="Morgenstern I."/>
            <person name="Morin E."/>
            <person name="Murat C."/>
            <person name="Nagy L.G."/>
            <person name="Nolan M."/>
            <person name="Ohm R.A."/>
            <person name="Patyshakuliyeva A."/>
            <person name="Rokas A."/>
            <person name="Ruiz-Duenas F.J."/>
            <person name="Sabat G."/>
            <person name="Salamov A."/>
            <person name="Samejima M."/>
            <person name="Schmutz J."/>
            <person name="Slot J.C."/>
            <person name="St John F."/>
            <person name="Stenlid J."/>
            <person name="Sun H."/>
            <person name="Sun S."/>
            <person name="Syed K."/>
            <person name="Tsang A."/>
            <person name="Wiebenga A."/>
            <person name="Young D."/>
            <person name="Pisabarro A."/>
            <person name="Eastwood D.C."/>
            <person name="Martin F."/>
            <person name="Cullen D."/>
            <person name="Grigoriev I.V."/>
            <person name="Hibbett D.S."/>
        </authorList>
    </citation>
    <scope>NUCLEOTIDE SEQUENCE [LARGE SCALE GENOMIC DNA]</scope>
    <source>
        <strain evidence="3">FP-101664</strain>
    </source>
</reference>
<dbReference type="Proteomes" id="UP000054317">
    <property type="component" value="Unassembled WGS sequence"/>
</dbReference>
<feature type="region of interest" description="Disordered" evidence="1">
    <location>
        <begin position="437"/>
        <end position="466"/>
    </location>
</feature>
<dbReference type="SUPFAM" id="SSF52047">
    <property type="entry name" value="RNI-like"/>
    <property type="match status" value="1"/>
</dbReference>
<gene>
    <name evidence="2" type="ORF">TRAVEDRAFT_67623</name>
</gene>
<keyword evidence="3" id="KW-1185">Reference proteome</keyword>